<sequence>MNFCDSESLPEEIPYQPKQQELQQAEAKLLYKEVKRETPTTEYYKAAEIEKRLNHNPGQAKHDSRRTSGQHNAEATPRHTPAEIKELTEHRSDHVRPESHNTSTNNPDLHEVREGQPGVTTRDTEQPCEKQCLTTGTATSDLHKVEGPQAEPPYTSDTPRGQGTTHFSATRDGTKERVIETVVGCLHKTPRENPQTETTKHSPQGQPTKPKEGIMGKALKACIPQRGLPIHTNKKGHKNPYWRMNNQTHEGPSRCHGRLLLALHDAPPLRTSHRRSTKPELLKEERGNFLGEEKEGEKPKEGEGMPAKAFSLRPPRHDGAGRRVTNCNMTAAQTATRTRPPWAPQQPDRGVLQNQDEKRKISSRIPREERYVHTNFQILHWYNLLIGYVGIHGQRRLTEALVKGSLLDILF</sequence>
<feature type="region of interest" description="Disordered" evidence="1">
    <location>
        <begin position="1"/>
        <end position="20"/>
    </location>
</feature>
<feature type="compositionally biased region" description="Basic and acidic residues" evidence="1">
    <location>
        <begin position="76"/>
        <end position="99"/>
    </location>
</feature>
<feature type="region of interest" description="Disordered" evidence="1">
    <location>
        <begin position="48"/>
        <end position="170"/>
    </location>
</feature>
<dbReference type="Proteomes" id="UP000652761">
    <property type="component" value="Unassembled WGS sequence"/>
</dbReference>
<gene>
    <name evidence="2" type="ORF">Taro_030066</name>
</gene>
<reference evidence="2" key="1">
    <citation type="submission" date="2017-07" db="EMBL/GenBank/DDBJ databases">
        <title>Taro Niue Genome Assembly and Annotation.</title>
        <authorList>
            <person name="Atibalentja N."/>
            <person name="Keating K."/>
            <person name="Fields C.J."/>
        </authorList>
    </citation>
    <scope>NUCLEOTIDE SEQUENCE</scope>
    <source>
        <strain evidence="2">Niue_2</strain>
        <tissue evidence="2">Leaf</tissue>
    </source>
</reference>
<dbReference type="EMBL" id="NMUH01002041">
    <property type="protein sequence ID" value="MQL97376.1"/>
    <property type="molecule type" value="Genomic_DNA"/>
</dbReference>
<proteinExistence type="predicted"/>
<accession>A0A843VQV5</accession>
<feature type="compositionally biased region" description="Low complexity" evidence="1">
    <location>
        <begin position="330"/>
        <end position="340"/>
    </location>
</feature>
<feature type="compositionally biased region" description="Polar residues" evidence="1">
    <location>
        <begin position="192"/>
        <end position="207"/>
    </location>
</feature>
<name>A0A843VQV5_COLES</name>
<feature type="compositionally biased region" description="Polar residues" evidence="1">
    <location>
        <begin position="155"/>
        <end position="168"/>
    </location>
</feature>
<protein>
    <submittedName>
        <fullName evidence="2">Uncharacterized protein</fullName>
    </submittedName>
</protein>
<keyword evidence="3" id="KW-1185">Reference proteome</keyword>
<evidence type="ECO:0000256" key="1">
    <source>
        <dbReference type="SAM" id="MobiDB-lite"/>
    </source>
</evidence>
<feature type="compositionally biased region" description="Basic and acidic residues" evidence="1">
    <location>
        <begin position="277"/>
        <end position="303"/>
    </location>
</feature>
<evidence type="ECO:0000313" key="3">
    <source>
        <dbReference type="Proteomes" id="UP000652761"/>
    </source>
</evidence>
<organism evidence="2 3">
    <name type="scientific">Colocasia esculenta</name>
    <name type="common">Wild taro</name>
    <name type="synonym">Arum esculentum</name>
    <dbReference type="NCBI Taxonomy" id="4460"/>
    <lineage>
        <taxon>Eukaryota</taxon>
        <taxon>Viridiplantae</taxon>
        <taxon>Streptophyta</taxon>
        <taxon>Embryophyta</taxon>
        <taxon>Tracheophyta</taxon>
        <taxon>Spermatophyta</taxon>
        <taxon>Magnoliopsida</taxon>
        <taxon>Liliopsida</taxon>
        <taxon>Araceae</taxon>
        <taxon>Aroideae</taxon>
        <taxon>Colocasieae</taxon>
        <taxon>Colocasia</taxon>
    </lineage>
</organism>
<dbReference type="AlphaFoldDB" id="A0A843VQV5"/>
<comment type="caution">
    <text evidence="2">The sequence shown here is derived from an EMBL/GenBank/DDBJ whole genome shotgun (WGS) entry which is preliminary data.</text>
</comment>
<feature type="region of interest" description="Disordered" evidence="1">
    <location>
        <begin position="269"/>
        <end position="359"/>
    </location>
</feature>
<feature type="region of interest" description="Disordered" evidence="1">
    <location>
        <begin position="187"/>
        <end position="211"/>
    </location>
</feature>
<evidence type="ECO:0000313" key="2">
    <source>
        <dbReference type="EMBL" id="MQL97376.1"/>
    </source>
</evidence>